<protein>
    <submittedName>
        <fullName evidence="2">Uncharacterized protein</fullName>
    </submittedName>
</protein>
<reference evidence="2" key="1">
    <citation type="submission" date="2018-11" db="EMBL/GenBank/DDBJ databases">
        <authorList>
            <person name="Alioto T."/>
            <person name="Alioto T."/>
        </authorList>
    </citation>
    <scope>NUCLEOTIDE SEQUENCE</scope>
</reference>
<organism evidence="2 3">
    <name type="scientific">Mytilus galloprovincialis</name>
    <name type="common">Mediterranean mussel</name>
    <dbReference type="NCBI Taxonomy" id="29158"/>
    <lineage>
        <taxon>Eukaryota</taxon>
        <taxon>Metazoa</taxon>
        <taxon>Spiralia</taxon>
        <taxon>Lophotrochozoa</taxon>
        <taxon>Mollusca</taxon>
        <taxon>Bivalvia</taxon>
        <taxon>Autobranchia</taxon>
        <taxon>Pteriomorphia</taxon>
        <taxon>Mytilida</taxon>
        <taxon>Mytiloidea</taxon>
        <taxon>Mytilidae</taxon>
        <taxon>Mytilinae</taxon>
        <taxon>Mytilus</taxon>
    </lineage>
</organism>
<proteinExistence type="predicted"/>
<dbReference type="EMBL" id="UYJE01009823">
    <property type="protein sequence ID" value="VDI77120.1"/>
    <property type="molecule type" value="Genomic_DNA"/>
</dbReference>
<feature type="compositionally biased region" description="Basic and acidic residues" evidence="1">
    <location>
        <begin position="208"/>
        <end position="218"/>
    </location>
</feature>
<feature type="region of interest" description="Disordered" evidence="1">
    <location>
        <begin position="181"/>
        <end position="218"/>
    </location>
</feature>
<evidence type="ECO:0000313" key="3">
    <source>
        <dbReference type="Proteomes" id="UP000596742"/>
    </source>
</evidence>
<dbReference type="Proteomes" id="UP000596742">
    <property type="component" value="Unassembled WGS sequence"/>
</dbReference>
<evidence type="ECO:0000313" key="2">
    <source>
        <dbReference type="EMBL" id="VDI77120.1"/>
    </source>
</evidence>
<evidence type="ECO:0000256" key="1">
    <source>
        <dbReference type="SAM" id="MobiDB-lite"/>
    </source>
</evidence>
<dbReference type="AlphaFoldDB" id="A0A8B6HC83"/>
<gene>
    <name evidence="2" type="ORF">MGAL_10B075760</name>
</gene>
<keyword evidence="3" id="KW-1185">Reference proteome</keyword>
<accession>A0A8B6HC83</accession>
<feature type="compositionally biased region" description="Basic and acidic residues" evidence="1">
    <location>
        <begin position="181"/>
        <end position="190"/>
    </location>
</feature>
<name>A0A8B6HC83_MYTGA</name>
<sequence>MTIERAFPAFKLSFDLHGTINRKSNKYKVADQEKLNSTNMFDYDQNWTYKRKTSTPIKQRLPDINKKKGSNLASKLKIINSKIPMFRKEKQGFHVGKSVNQDFYENMDRRQAEKSRPVQTMMECSVIPTNDYNRISVNPMTNYVFPGQVVKHVSMQMTIWTNQLNRLKKKTERLREKDAELKKKYEDMKQRAKRVLSDDEENSNTDESPTKRARLDEVTKDLQNCKIRSKVSRKPSRIPRPRNNLFSYSKARTLFDKYTTKDKMSVGKESNVSFNTSCSDFIFSFMKNGKKCTFC</sequence>
<comment type="caution">
    <text evidence="2">The sequence shown here is derived from an EMBL/GenBank/DDBJ whole genome shotgun (WGS) entry which is preliminary data.</text>
</comment>